<organism evidence="1">
    <name type="scientific">Mycobacterium riyadhense</name>
    <dbReference type="NCBI Taxonomy" id="486698"/>
    <lineage>
        <taxon>Bacteria</taxon>
        <taxon>Bacillati</taxon>
        <taxon>Actinomycetota</taxon>
        <taxon>Actinomycetes</taxon>
        <taxon>Mycobacteriales</taxon>
        <taxon>Mycobacteriaceae</taxon>
        <taxon>Mycobacterium</taxon>
    </lineage>
</organism>
<dbReference type="AlphaFoldDB" id="A0A653ED44"/>
<name>A0A653ED44_9MYCO</name>
<evidence type="ECO:0000313" key="1">
    <source>
        <dbReference type="EMBL" id="VTO94635.1"/>
    </source>
</evidence>
<sequence>MRPAPIRVLRCRFRRDNDDGVGAGVLAEARTPVQVGARRVARARRSGRGAVTAPAAPAAPAALAAVRSMAAAVAWAVLAGSWPSAHEPTVVAALPPRRAPARWMLAVAVVGEGPGGVRRLASSEYRFSVELTLVGTGVAAWGVGEGPAAVRRWAWGVPVVWAEHPLVRPKPVAVRVARVAVRVARVAVRVARVELAAVRRWAWGAPVVWAQLRRARQLWLRRTAIRVAPAVRAAAPAVRAAAAAVRVWAAAVRVWAIAPRRRLALEPAAVRVAPAEALPGT</sequence>
<dbReference type="EMBL" id="LR589061">
    <property type="protein sequence ID" value="VTO94635.1"/>
    <property type="molecule type" value="Genomic_DNA"/>
</dbReference>
<gene>
    <name evidence="1" type="ORF">BIN_B_00108</name>
</gene>
<reference evidence="1" key="1">
    <citation type="submission" date="2019-05" db="EMBL/GenBank/DDBJ databases">
        <authorList>
            <person name="Naeem R."/>
            <person name="Antony C."/>
            <person name="Guan Q."/>
        </authorList>
    </citation>
    <scope>NUCLEOTIDE SEQUENCE</scope>
    <source>
        <strain evidence="1">2</strain>
    </source>
</reference>
<proteinExistence type="predicted"/>
<accession>A0A653ED44</accession>
<protein>
    <submittedName>
        <fullName evidence="1">Uncharacterized protein</fullName>
    </submittedName>
</protein>